<dbReference type="RefSeq" id="WP_016484041.1">
    <property type="nucleotide sequence ID" value="NC_021487.1"/>
</dbReference>
<proteinExistence type="predicted"/>
<protein>
    <submittedName>
        <fullName evidence="2">TIGR00299 family protein</fullName>
    </submittedName>
</protein>
<dbReference type="InParanoid" id="S0EXW0"/>
<dbReference type="HOGENOM" id="CLU_028523_1_0_0"/>
<sequence length="257" mass="27747">MRIACFDCFSGISGDMILGALLHAGVDPQAWRAALDQLQVPGYDIAISTVKKQGISAVSVEVKLHEADTGHGRHLSDIAEILERSQLPEKVRHRALAVFTRLANAEAKIHATTPEAIHFHEVGAVDAIVDIVGACIGLEMLGVEKVYCSPLPYNSGWVECAHGQMPVPAPATLELLSGFTLRFDPRNEELITPTGAAILAEFVERDAQGHVLGFPPLRLLNVGYGAGRRDTEQPNLLRLCLAEELTPADLERAGHTL</sequence>
<dbReference type="NCBIfam" id="TIGR00299">
    <property type="entry name" value="nickel pincer cofactor biosynthesis protein LarC"/>
    <property type="match status" value="1"/>
</dbReference>
<dbReference type="STRING" id="454171.CP488_01341"/>
<keyword evidence="3" id="KW-1185">Reference proteome</keyword>
<dbReference type="PANTHER" id="PTHR36566">
    <property type="entry name" value="NICKEL INSERTION PROTEIN-RELATED"/>
    <property type="match status" value="1"/>
</dbReference>
<name>S0EXW0_CHTCT</name>
<dbReference type="InterPro" id="IPR002822">
    <property type="entry name" value="Ni_insertion"/>
</dbReference>
<gene>
    <name evidence="2" type="ORF">CCALI_02746</name>
</gene>
<dbReference type="AlphaFoldDB" id="S0EXW0"/>
<dbReference type="KEGG" id="ccz:CCALI_02746"/>
<keyword evidence="1" id="KW-0533">Nickel</keyword>
<dbReference type="PANTHER" id="PTHR36566:SF1">
    <property type="entry name" value="PYRIDINIUM-3,5-BISTHIOCARBOXYLIC ACID MONONUCLEOTIDE NICKEL INSERTION PROTEIN"/>
    <property type="match status" value="1"/>
</dbReference>
<reference evidence="3" key="1">
    <citation type="submission" date="2013-03" db="EMBL/GenBank/DDBJ databases">
        <title>Genome sequence of Chthonomonas calidirosea, the first sequenced genome from the Armatimonadetes phylum (formally candidate division OP10).</title>
        <authorList>
            <person name="Lee K.C.Y."/>
            <person name="Morgan X.C."/>
            <person name="Dunfield P.F."/>
            <person name="Tamas I."/>
            <person name="Houghton K.M."/>
            <person name="Vyssotski M."/>
            <person name="Ryan J.L.J."/>
            <person name="Lagutin K."/>
            <person name="McDonald I.R."/>
            <person name="Stott M.B."/>
        </authorList>
    </citation>
    <scope>NUCLEOTIDE SEQUENCE [LARGE SCALE GENOMIC DNA]</scope>
    <source>
        <strain evidence="3">DSM 23976 / ICMP 18418 / T49</strain>
    </source>
</reference>
<dbReference type="EMBL" id="HF951689">
    <property type="protein sequence ID" value="CCW36534.1"/>
    <property type="molecule type" value="Genomic_DNA"/>
</dbReference>
<evidence type="ECO:0000313" key="3">
    <source>
        <dbReference type="Proteomes" id="UP000014227"/>
    </source>
</evidence>
<dbReference type="Pfam" id="PF01969">
    <property type="entry name" value="Ni_insertion"/>
    <property type="match status" value="1"/>
</dbReference>
<dbReference type="PATRIC" id="fig|1303518.3.peg.2850"/>
<dbReference type="Proteomes" id="UP000014227">
    <property type="component" value="Chromosome I"/>
</dbReference>
<evidence type="ECO:0000313" key="2">
    <source>
        <dbReference type="EMBL" id="CCW36534.1"/>
    </source>
</evidence>
<evidence type="ECO:0000256" key="1">
    <source>
        <dbReference type="ARBA" id="ARBA00022596"/>
    </source>
</evidence>
<dbReference type="eggNOG" id="COG1641">
    <property type="taxonomic scope" value="Bacteria"/>
</dbReference>
<organism evidence="2 3">
    <name type="scientific">Chthonomonas calidirosea (strain DSM 23976 / ICMP 18418 / T49)</name>
    <dbReference type="NCBI Taxonomy" id="1303518"/>
    <lineage>
        <taxon>Bacteria</taxon>
        <taxon>Bacillati</taxon>
        <taxon>Armatimonadota</taxon>
        <taxon>Chthonomonadia</taxon>
        <taxon>Chthonomonadales</taxon>
        <taxon>Chthonomonadaceae</taxon>
        <taxon>Chthonomonas</taxon>
    </lineage>
</organism>
<accession>S0EXW0</accession>